<keyword evidence="11" id="KW-1185">Reference proteome</keyword>
<dbReference type="GO" id="GO:0009734">
    <property type="term" value="P:auxin-activated signaling pathway"/>
    <property type="evidence" value="ECO:0007669"/>
    <property type="project" value="UniProtKB-UniRule"/>
</dbReference>
<evidence type="ECO:0000259" key="9">
    <source>
        <dbReference type="PROSITE" id="PS51745"/>
    </source>
</evidence>
<dbReference type="AlphaFoldDB" id="A0AAW1MXF5"/>
<comment type="function">
    <text evidence="8">Aux/IAA proteins are short-lived transcriptional factors that function as repressors of early auxin response genes at low auxin concentrations.</text>
</comment>
<comment type="subunit">
    <text evidence="8">Homodimers and heterodimers.</text>
</comment>
<accession>A0AAW1MXF5</accession>
<evidence type="ECO:0000256" key="4">
    <source>
        <dbReference type="ARBA" id="ARBA00023015"/>
    </source>
</evidence>
<dbReference type="EMBL" id="JBDFQZ010000002">
    <property type="protein sequence ID" value="KAK9750422.1"/>
    <property type="molecule type" value="Genomic_DNA"/>
</dbReference>
<evidence type="ECO:0000256" key="2">
    <source>
        <dbReference type="ARBA" id="ARBA00006728"/>
    </source>
</evidence>
<gene>
    <name evidence="10" type="ORF">RND81_02G195900</name>
</gene>
<dbReference type="PANTHER" id="PTHR31734">
    <property type="entry name" value="AUXIN-RESPONSIVE PROTEIN IAA17"/>
    <property type="match status" value="1"/>
</dbReference>
<keyword evidence="4 8" id="KW-0805">Transcription regulation</keyword>
<dbReference type="InterPro" id="IPR003311">
    <property type="entry name" value="AUX_IAA"/>
</dbReference>
<evidence type="ECO:0000313" key="10">
    <source>
        <dbReference type="EMBL" id="KAK9750422.1"/>
    </source>
</evidence>
<sequence length="203" mass="22863">MDSNTTGFLYNASTLETIYHQVNKDDGFIDLGLSLKTLRPQACHAVIPVSQSLDLDAMIVPNEYHDILEWPYTHPINLNGSNLGCSRTNNREGGDDSEAVQSNRKEQLSYVKVNMDGVVVGRKICPGDHSGYSSLAAQLEEMFGRLLVSGLRLFTEVSEFILFYKNRQGHWRPVGDVPWKEFVESVKRLRIVPKTRVSSLFNS</sequence>
<dbReference type="PANTHER" id="PTHR31734:SF114">
    <property type="entry name" value="AUXIN-RESPONSIVE PROTEIN IAA32"/>
    <property type="match status" value="1"/>
</dbReference>
<feature type="domain" description="PB1" evidence="9">
    <location>
        <begin position="108"/>
        <end position="196"/>
    </location>
</feature>
<dbReference type="InterPro" id="IPR033389">
    <property type="entry name" value="AUX/IAA_dom"/>
</dbReference>
<comment type="subcellular location">
    <subcellularLocation>
        <location evidence="1 8">Nucleus</location>
    </subcellularLocation>
</comment>
<dbReference type="GO" id="GO:0005634">
    <property type="term" value="C:nucleus"/>
    <property type="evidence" value="ECO:0007669"/>
    <property type="project" value="UniProtKB-SubCell"/>
</dbReference>
<evidence type="ECO:0000256" key="8">
    <source>
        <dbReference type="RuleBase" id="RU004549"/>
    </source>
</evidence>
<evidence type="ECO:0000313" key="11">
    <source>
        <dbReference type="Proteomes" id="UP001443914"/>
    </source>
</evidence>
<evidence type="ECO:0000256" key="6">
    <source>
        <dbReference type="ARBA" id="ARBA00023242"/>
    </source>
</evidence>
<name>A0AAW1MXF5_SAPOF</name>
<comment type="caution">
    <text evidence="10">The sequence shown here is derived from an EMBL/GenBank/DDBJ whole genome shotgun (WGS) entry which is preliminary data.</text>
</comment>
<dbReference type="GO" id="GO:0006355">
    <property type="term" value="P:regulation of DNA-templated transcription"/>
    <property type="evidence" value="ECO:0007669"/>
    <property type="project" value="InterPro"/>
</dbReference>
<reference evidence="10" key="1">
    <citation type="submission" date="2024-03" db="EMBL/GenBank/DDBJ databases">
        <title>WGS assembly of Saponaria officinalis var. Norfolk2.</title>
        <authorList>
            <person name="Jenkins J."/>
            <person name="Shu S."/>
            <person name="Grimwood J."/>
            <person name="Barry K."/>
            <person name="Goodstein D."/>
            <person name="Schmutz J."/>
            <person name="Leebens-Mack J."/>
            <person name="Osbourn A."/>
        </authorList>
    </citation>
    <scope>NUCLEOTIDE SEQUENCE [LARGE SCALE GENOMIC DNA]</scope>
    <source>
        <strain evidence="10">JIC</strain>
    </source>
</reference>
<keyword evidence="6 8" id="KW-0539">Nucleus</keyword>
<evidence type="ECO:0000256" key="3">
    <source>
        <dbReference type="ARBA" id="ARBA00022491"/>
    </source>
</evidence>
<organism evidence="10 11">
    <name type="scientific">Saponaria officinalis</name>
    <name type="common">Common soapwort</name>
    <name type="synonym">Lychnis saponaria</name>
    <dbReference type="NCBI Taxonomy" id="3572"/>
    <lineage>
        <taxon>Eukaryota</taxon>
        <taxon>Viridiplantae</taxon>
        <taxon>Streptophyta</taxon>
        <taxon>Embryophyta</taxon>
        <taxon>Tracheophyta</taxon>
        <taxon>Spermatophyta</taxon>
        <taxon>Magnoliopsida</taxon>
        <taxon>eudicotyledons</taxon>
        <taxon>Gunneridae</taxon>
        <taxon>Pentapetalae</taxon>
        <taxon>Caryophyllales</taxon>
        <taxon>Caryophyllaceae</taxon>
        <taxon>Caryophylleae</taxon>
        <taxon>Saponaria</taxon>
    </lineage>
</organism>
<proteinExistence type="inferred from homology"/>
<protein>
    <recommendedName>
        <fullName evidence="8">Auxin-responsive protein</fullName>
    </recommendedName>
</protein>
<dbReference type="Proteomes" id="UP001443914">
    <property type="component" value="Unassembled WGS sequence"/>
</dbReference>
<evidence type="ECO:0000256" key="1">
    <source>
        <dbReference type="ARBA" id="ARBA00004123"/>
    </source>
</evidence>
<dbReference type="SUPFAM" id="SSF54277">
    <property type="entry name" value="CAD &amp; PB1 domains"/>
    <property type="match status" value="1"/>
</dbReference>
<dbReference type="Pfam" id="PF02309">
    <property type="entry name" value="AUX_IAA"/>
    <property type="match status" value="1"/>
</dbReference>
<evidence type="ECO:0000256" key="5">
    <source>
        <dbReference type="ARBA" id="ARBA00023163"/>
    </source>
</evidence>
<keyword evidence="7 8" id="KW-0927">Auxin signaling pathway</keyword>
<evidence type="ECO:0000256" key="7">
    <source>
        <dbReference type="ARBA" id="ARBA00023294"/>
    </source>
</evidence>
<dbReference type="Gene3D" id="3.10.20.90">
    <property type="entry name" value="Phosphatidylinositol 3-kinase Catalytic Subunit, Chain A, domain 1"/>
    <property type="match status" value="1"/>
</dbReference>
<keyword evidence="5 8" id="KW-0804">Transcription</keyword>
<comment type="similarity">
    <text evidence="2 8">Belongs to the Aux/IAA family.</text>
</comment>
<keyword evidence="3 8" id="KW-0678">Repressor</keyword>
<dbReference type="InterPro" id="IPR053793">
    <property type="entry name" value="PB1-like"/>
</dbReference>
<dbReference type="PROSITE" id="PS51745">
    <property type="entry name" value="PB1"/>
    <property type="match status" value="1"/>
</dbReference>